<sequence length="295" mass="33163">MSELLQQFFHLLGDGLSDRDHVRSVLIEEVIFPTYRREKLLLTAGTRFIPMYVLVPRNSKKCPAILAHHQHNGEYQFGKSEPAGIVGNSNMRYAHFFVEQGFIVATWDAIGFEERNNSLFGKAHEQFLGTKALVEGACLQRDYTLDAMYVVDYLVSRDDVQTDCLATVGHSLGGQNVLFTLCADQRVRVGVSSCGIGTIQSFIEDNVQHNIAWYVPGLLKLGDIPGLAPLLEGKSLFLSQGLRDRLFPIRGVREFVHAAKKYAQVELYLFDGGHDFPEEARAEASRFLSERFADF</sequence>
<evidence type="ECO:0000313" key="2">
    <source>
        <dbReference type="Proteomes" id="UP001164761"/>
    </source>
</evidence>
<dbReference type="GO" id="GO:0016787">
    <property type="term" value="F:hydrolase activity"/>
    <property type="evidence" value="ECO:0007669"/>
    <property type="project" value="UniProtKB-KW"/>
</dbReference>
<dbReference type="Gene3D" id="3.40.50.1820">
    <property type="entry name" value="alpha/beta hydrolase"/>
    <property type="match status" value="1"/>
</dbReference>
<gene>
    <name evidence="1" type="ORF">NZD89_11610</name>
</gene>
<accession>A0ABY6ZM54</accession>
<keyword evidence="1" id="KW-0378">Hydrolase</keyword>
<dbReference type="InterPro" id="IPR029058">
    <property type="entry name" value="AB_hydrolase_fold"/>
</dbReference>
<keyword evidence="2" id="KW-1185">Reference proteome</keyword>
<protein>
    <submittedName>
        <fullName evidence="1">Alpha/beta hydrolase</fullName>
    </submittedName>
</protein>
<dbReference type="RefSeq" id="WP_268007874.1">
    <property type="nucleotide sequence ID" value="NZ_BSUT01000001.1"/>
</dbReference>
<dbReference type="InterPro" id="IPR050261">
    <property type="entry name" value="FrsA_esterase"/>
</dbReference>
<dbReference type="PANTHER" id="PTHR22946">
    <property type="entry name" value="DIENELACTONE HYDROLASE DOMAIN-CONTAINING PROTEIN-RELATED"/>
    <property type="match status" value="1"/>
</dbReference>
<dbReference type="EMBL" id="CP104067">
    <property type="protein sequence ID" value="WAH43969.1"/>
    <property type="molecule type" value="Genomic_DNA"/>
</dbReference>
<dbReference type="Proteomes" id="UP001164761">
    <property type="component" value="Chromosome"/>
</dbReference>
<dbReference type="SUPFAM" id="SSF53474">
    <property type="entry name" value="alpha/beta-Hydrolases"/>
    <property type="match status" value="1"/>
</dbReference>
<reference evidence="1" key="1">
    <citation type="submission" date="2022-08" db="EMBL/GenBank/DDBJ databases">
        <title>Alicyclobacillus fastidiosus DSM 17978, complete genome.</title>
        <authorList>
            <person name="Wang Q."/>
            <person name="Cai R."/>
            <person name="Wang Z."/>
        </authorList>
    </citation>
    <scope>NUCLEOTIDE SEQUENCE</scope>
    <source>
        <strain evidence="1">DSM 17978</strain>
    </source>
</reference>
<evidence type="ECO:0000313" key="1">
    <source>
        <dbReference type="EMBL" id="WAH43969.1"/>
    </source>
</evidence>
<organism evidence="1 2">
    <name type="scientific">Alicyclobacillus fastidiosus</name>
    <dbReference type="NCBI Taxonomy" id="392011"/>
    <lineage>
        <taxon>Bacteria</taxon>
        <taxon>Bacillati</taxon>
        <taxon>Bacillota</taxon>
        <taxon>Bacilli</taxon>
        <taxon>Bacillales</taxon>
        <taxon>Alicyclobacillaceae</taxon>
        <taxon>Alicyclobacillus</taxon>
    </lineage>
</organism>
<name>A0ABY6ZM54_9BACL</name>
<proteinExistence type="predicted"/>